<feature type="transmembrane region" description="Helical" evidence="8">
    <location>
        <begin position="217"/>
        <end position="238"/>
    </location>
</feature>
<dbReference type="PANTHER" id="PTHR34975:SF2">
    <property type="entry name" value="SPORE GERMINATION PROTEIN A2"/>
    <property type="match status" value="1"/>
</dbReference>
<accession>A0A3G1KVQ8</accession>
<keyword evidence="4" id="KW-0309">Germination</keyword>
<evidence type="ECO:0000313" key="10">
    <source>
        <dbReference type="Proteomes" id="UP000323521"/>
    </source>
</evidence>
<dbReference type="NCBIfam" id="TIGR00912">
    <property type="entry name" value="2A0309"/>
    <property type="match status" value="1"/>
</dbReference>
<keyword evidence="10" id="KW-1185">Reference proteome</keyword>
<dbReference type="GO" id="GO:0009847">
    <property type="term" value="P:spore germination"/>
    <property type="evidence" value="ECO:0007669"/>
    <property type="project" value="InterPro"/>
</dbReference>
<dbReference type="GO" id="GO:0016020">
    <property type="term" value="C:membrane"/>
    <property type="evidence" value="ECO:0007669"/>
    <property type="project" value="UniProtKB-SubCell"/>
</dbReference>
<keyword evidence="6 8" id="KW-1133">Transmembrane helix</keyword>
<feature type="transmembrane region" description="Helical" evidence="8">
    <location>
        <begin position="185"/>
        <end position="205"/>
    </location>
</feature>
<protein>
    <recommendedName>
        <fullName evidence="11">GerAB/ArcD/ProY family transporter</fullName>
    </recommendedName>
</protein>
<sequence length="366" mass="40960">MLKEKTEIGPGLLFMVLFAPLVGYGLMQSPYIAAEQIGNNGYWGFVLAFVPAVGLIGILDALGRRFPQKSLIQYLPDVCGPFWGRILGFIYLLFMMAVLTISSILAVLQSETYFLFRTPSWALILFFLGISAYIAHQGIEGIARLSAFVFPVTFVLSVLSIAFSFQNFELDNIRPVCLIDGFKIPLGAVQMFYPFFPLSTVLLIYPYLTEKQKGFKTILGAASLAFIIILVTIVNTIGNFSAPGILRYSWPVIEVTRKANLPFVLQTFGLFFTAAWLTLTLAGTGFFYYVLAEGSAQLLRRLNYKWFTLVLFPLIYCLMMLLTGVIEVRYIFSYFCVIGAALSLGIPLLVWFLAVIKRWGEKKDAA</sequence>
<dbReference type="OrthoDB" id="1675410at2"/>
<evidence type="ECO:0000256" key="5">
    <source>
        <dbReference type="ARBA" id="ARBA00022692"/>
    </source>
</evidence>
<dbReference type="AlphaFoldDB" id="A0A3G1KVQ8"/>
<evidence type="ECO:0000256" key="8">
    <source>
        <dbReference type="SAM" id="Phobius"/>
    </source>
</evidence>
<evidence type="ECO:0000256" key="7">
    <source>
        <dbReference type="ARBA" id="ARBA00023136"/>
    </source>
</evidence>
<feature type="transmembrane region" description="Helical" evidence="8">
    <location>
        <begin position="114"/>
        <end position="135"/>
    </location>
</feature>
<dbReference type="PANTHER" id="PTHR34975">
    <property type="entry name" value="SPORE GERMINATION PROTEIN A2"/>
    <property type="match status" value="1"/>
</dbReference>
<dbReference type="KEGG" id="fwa:DCMF_18710"/>
<gene>
    <name evidence="9" type="ORF">DCMF_18710</name>
</gene>
<evidence type="ECO:0000256" key="3">
    <source>
        <dbReference type="ARBA" id="ARBA00022448"/>
    </source>
</evidence>
<evidence type="ECO:0000256" key="2">
    <source>
        <dbReference type="ARBA" id="ARBA00007998"/>
    </source>
</evidence>
<keyword evidence="3" id="KW-0813">Transport</keyword>
<dbReference type="Proteomes" id="UP000323521">
    <property type="component" value="Chromosome"/>
</dbReference>
<evidence type="ECO:0000256" key="6">
    <source>
        <dbReference type="ARBA" id="ARBA00022989"/>
    </source>
</evidence>
<comment type="similarity">
    <text evidence="2">Belongs to the amino acid-polyamine-organocation (APC) superfamily. Spore germination protein (SGP) (TC 2.A.3.9) family.</text>
</comment>
<feature type="transmembrane region" description="Helical" evidence="8">
    <location>
        <begin position="12"/>
        <end position="34"/>
    </location>
</feature>
<dbReference type="Pfam" id="PF03845">
    <property type="entry name" value="Spore_permease"/>
    <property type="match status" value="1"/>
</dbReference>
<reference evidence="9 10" key="1">
    <citation type="submission" date="2016-10" db="EMBL/GenBank/DDBJ databases">
        <title>Complete Genome Sequence of Peptococcaceae strain DCMF.</title>
        <authorList>
            <person name="Edwards R.J."/>
            <person name="Holland S.I."/>
            <person name="Deshpande N.P."/>
            <person name="Wong Y.K."/>
            <person name="Ertan H."/>
            <person name="Manefield M."/>
            <person name="Russell T.L."/>
            <person name="Lee M.J."/>
        </authorList>
    </citation>
    <scope>NUCLEOTIDE SEQUENCE [LARGE SCALE GENOMIC DNA]</scope>
    <source>
        <strain evidence="9 10">DCMF</strain>
    </source>
</reference>
<evidence type="ECO:0000256" key="4">
    <source>
        <dbReference type="ARBA" id="ARBA00022544"/>
    </source>
</evidence>
<keyword evidence="5 8" id="KW-0812">Transmembrane</keyword>
<feature type="transmembrane region" description="Helical" evidence="8">
    <location>
        <begin position="304"/>
        <end position="326"/>
    </location>
</feature>
<evidence type="ECO:0000313" key="9">
    <source>
        <dbReference type="EMBL" id="ATW26511.1"/>
    </source>
</evidence>
<feature type="transmembrane region" description="Helical" evidence="8">
    <location>
        <begin position="332"/>
        <end position="356"/>
    </location>
</feature>
<dbReference type="InterPro" id="IPR004761">
    <property type="entry name" value="Spore_GerAB"/>
</dbReference>
<name>A0A3G1KVQ8_FORW1</name>
<evidence type="ECO:0008006" key="11">
    <source>
        <dbReference type="Google" id="ProtNLM"/>
    </source>
</evidence>
<proteinExistence type="inferred from homology"/>
<dbReference type="RefSeq" id="WP_148135826.1">
    <property type="nucleotide sequence ID" value="NZ_CP017634.1"/>
</dbReference>
<feature type="transmembrane region" description="Helical" evidence="8">
    <location>
        <begin position="82"/>
        <end position="108"/>
    </location>
</feature>
<organism evidence="9 10">
    <name type="scientific">Formimonas warabiya</name>
    <dbReference type="NCBI Taxonomy" id="1761012"/>
    <lineage>
        <taxon>Bacteria</taxon>
        <taxon>Bacillati</taxon>
        <taxon>Bacillota</taxon>
        <taxon>Clostridia</taxon>
        <taxon>Eubacteriales</taxon>
        <taxon>Peptococcaceae</taxon>
        <taxon>Candidatus Formimonas</taxon>
    </lineage>
</organism>
<keyword evidence="7 8" id="KW-0472">Membrane</keyword>
<evidence type="ECO:0000256" key="1">
    <source>
        <dbReference type="ARBA" id="ARBA00004141"/>
    </source>
</evidence>
<feature type="transmembrane region" description="Helical" evidence="8">
    <location>
        <begin position="40"/>
        <end position="62"/>
    </location>
</feature>
<feature type="transmembrane region" description="Helical" evidence="8">
    <location>
        <begin position="268"/>
        <end position="292"/>
    </location>
</feature>
<comment type="subcellular location">
    <subcellularLocation>
        <location evidence="1">Membrane</location>
        <topology evidence="1">Multi-pass membrane protein</topology>
    </subcellularLocation>
</comment>
<dbReference type="EMBL" id="CP017634">
    <property type="protein sequence ID" value="ATW26511.1"/>
    <property type="molecule type" value="Genomic_DNA"/>
</dbReference>
<feature type="transmembrane region" description="Helical" evidence="8">
    <location>
        <begin position="147"/>
        <end position="165"/>
    </location>
</feature>